<organism evidence="1 2">
    <name type="scientific">Suricata suricatta</name>
    <name type="common">Meerkat</name>
    <dbReference type="NCBI Taxonomy" id="37032"/>
    <lineage>
        <taxon>Eukaryota</taxon>
        <taxon>Metazoa</taxon>
        <taxon>Chordata</taxon>
        <taxon>Craniata</taxon>
        <taxon>Vertebrata</taxon>
        <taxon>Euteleostomi</taxon>
        <taxon>Mammalia</taxon>
        <taxon>Eutheria</taxon>
        <taxon>Laurasiatheria</taxon>
        <taxon>Carnivora</taxon>
        <taxon>Feliformia</taxon>
        <taxon>Herpestidae</taxon>
        <taxon>Suricata</taxon>
    </lineage>
</organism>
<dbReference type="Ensembl" id="ENSSSUT00005037383.1">
    <property type="protein sequence ID" value="ENSSSUP00005032774.1"/>
    <property type="gene ID" value="ENSSSUG00005021110.1"/>
</dbReference>
<dbReference type="OMA" id="ANPSDMH"/>
<name>A0A673V759_SURSU</name>
<proteinExistence type="predicted"/>
<reference evidence="1" key="2">
    <citation type="submission" date="2025-08" db="UniProtKB">
        <authorList>
            <consortium name="Ensembl"/>
        </authorList>
    </citation>
    <scope>IDENTIFICATION</scope>
</reference>
<accession>A0A673V759</accession>
<reference evidence="1" key="3">
    <citation type="submission" date="2025-09" db="UniProtKB">
        <authorList>
            <consortium name="Ensembl"/>
        </authorList>
    </citation>
    <scope>IDENTIFICATION</scope>
</reference>
<keyword evidence="2" id="KW-1185">Reference proteome</keyword>
<sequence length="131" mass="14299">MSLDTSRVGSSTWRKDIRRLGGEHARCNFLTKAGSSRKATPAPRGQARVTVWFGERGSVLRNRNLSAMAFSPSCLAHLSPEVLVAFGNKLCAVVCRFGHANPSDMHISCSVEHGKCCLDQLTRTAFRHASV</sequence>
<reference evidence="1 2" key="1">
    <citation type="submission" date="2019-05" db="EMBL/GenBank/DDBJ databases">
        <title>A Chromosome-scale Meerkat (S. suricatta) Genome Assembly.</title>
        <authorList>
            <person name="Dudchenko O."/>
            <person name="Lieberman Aiden E."/>
            <person name="Tung J."/>
            <person name="Barreiro L.B."/>
            <person name="Clutton-Brock T.H."/>
        </authorList>
    </citation>
    <scope>NUCLEOTIDE SEQUENCE [LARGE SCALE GENOMIC DNA]</scope>
</reference>
<evidence type="ECO:0000313" key="1">
    <source>
        <dbReference type="Ensembl" id="ENSSSUP00005032774.1"/>
    </source>
</evidence>
<dbReference type="Proteomes" id="UP000472268">
    <property type="component" value="Chromosome 4"/>
</dbReference>
<dbReference type="AlphaFoldDB" id="A0A673V759"/>
<evidence type="ECO:0000313" key="2">
    <source>
        <dbReference type="Proteomes" id="UP000472268"/>
    </source>
</evidence>
<protein>
    <submittedName>
        <fullName evidence="1">Uncharacterized protein</fullName>
    </submittedName>
</protein>